<dbReference type="HOGENOM" id="CLU_039929_2_1_5"/>
<dbReference type="CDD" id="cd06582">
    <property type="entry name" value="TM_PBP1_LivH_like"/>
    <property type="match status" value="1"/>
</dbReference>
<feature type="transmembrane region" description="Helical" evidence="9">
    <location>
        <begin position="37"/>
        <end position="54"/>
    </location>
</feature>
<keyword evidence="3" id="KW-1003">Cell membrane</keyword>
<comment type="caution">
    <text evidence="10">The sequence shown here is derived from an EMBL/GenBank/DDBJ whole genome shotgun (WGS) entry which is preliminary data.</text>
</comment>
<dbReference type="EMBL" id="AGWY01000018">
    <property type="protein sequence ID" value="EKS31847.1"/>
    <property type="molecule type" value="Genomic_DNA"/>
</dbReference>
<dbReference type="Proteomes" id="UP000001095">
    <property type="component" value="Unassembled WGS sequence"/>
</dbReference>
<evidence type="ECO:0000313" key="10">
    <source>
        <dbReference type="EMBL" id="EKS31847.1"/>
    </source>
</evidence>
<evidence type="ECO:0000256" key="9">
    <source>
        <dbReference type="SAM" id="Phobius"/>
    </source>
</evidence>
<reference evidence="10 11" key="1">
    <citation type="submission" date="2012-04" db="EMBL/GenBank/DDBJ databases">
        <title>The Genome Sequence of Afipia clevelandensis ATCC 49720.</title>
        <authorList>
            <consortium name="The Broad Institute Genome Sequencing Platform"/>
            <person name="Earl A."/>
            <person name="Ward D."/>
            <person name="Feldgarden M."/>
            <person name="Gevers D."/>
            <person name="Huys G."/>
            <person name="Walker B."/>
            <person name="Young S.K."/>
            <person name="Zeng Q."/>
            <person name="Gargeya S."/>
            <person name="Fitzgerald M."/>
            <person name="Haas B."/>
            <person name="Abouelleil A."/>
            <person name="Alvarado L."/>
            <person name="Arachchi H.M."/>
            <person name="Berlin A."/>
            <person name="Chapman S.B."/>
            <person name="Goldberg J."/>
            <person name="Griggs A."/>
            <person name="Gujja S."/>
            <person name="Hansen M."/>
            <person name="Howarth C."/>
            <person name="Imamovic A."/>
            <person name="Larimer J."/>
            <person name="McCowen C."/>
            <person name="Montmayeur A."/>
            <person name="Murphy C."/>
            <person name="Neiman D."/>
            <person name="Pearson M."/>
            <person name="Priest M."/>
            <person name="Roberts A."/>
            <person name="Saif S."/>
            <person name="Shea T."/>
            <person name="Sisk P."/>
            <person name="Sykes S."/>
            <person name="Wortman J."/>
            <person name="Nusbaum C."/>
            <person name="Birren B."/>
        </authorList>
    </citation>
    <scope>NUCLEOTIDE SEQUENCE [LARGE SCALE GENOMIC DNA]</scope>
    <source>
        <strain evidence="10 11">ATCC 49720</strain>
    </source>
</reference>
<feature type="transmembrane region" description="Helical" evidence="9">
    <location>
        <begin position="216"/>
        <end position="237"/>
    </location>
</feature>
<feature type="transmembrane region" description="Helical" evidence="9">
    <location>
        <begin position="143"/>
        <end position="162"/>
    </location>
</feature>
<evidence type="ECO:0000256" key="4">
    <source>
        <dbReference type="ARBA" id="ARBA00022692"/>
    </source>
</evidence>
<dbReference type="GO" id="GO:0005886">
    <property type="term" value="C:plasma membrane"/>
    <property type="evidence" value="ECO:0007669"/>
    <property type="project" value="UniProtKB-SubCell"/>
</dbReference>
<keyword evidence="2" id="KW-0813">Transport</keyword>
<keyword evidence="7 9" id="KW-0472">Membrane</keyword>
<evidence type="ECO:0000256" key="6">
    <source>
        <dbReference type="ARBA" id="ARBA00022989"/>
    </source>
</evidence>
<keyword evidence="11" id="KW-1185">Reference proteome</keyword>
<feature type="transmembrane region" description="Helical" evidence="9">
    <location>
        <begin position="95"/>
        <end position="123"/>
    </location>
</feature>
<evidence type="ECO:0000256" key="5">
    <source>
        <dbReference type="ARBA" id="ARBA00022970"/>
    </source>
</evidence>
<gene>
    <name evidence="10" type="ORF">HMPREF9696_04068</name>
</gene>
<accession>K8NND8</accession>
<protein>
    <recommendedName>
        <fullName evidence="12">Branched-chain amino acid ABC transporter permease</fullName>
    </recommendedName>
</protein>
<evidence type="ECO:0000313" key="11">
    <source>
        <dbReference type="Proteomes" id="UP000001095"/>
    </source>
</evidence>
<dbReference type="GO" id="GO:0006865">
    <property type="term" value="P:amino acid transport"/>
    <property type="evidence" value="ECO:0007669"/>
    <property type="project" value="UniProtKB-KW"/>
</dbReference>
<feature type="transmembrane region" description="Helical" evidence="9">
    <location>
        <begin position="12"/>
        <end position="30"/>
    </location>
</feature>
<dbReference type="Pfam" id="PF02653">
    <property type="entry name" value="BPD_transp_2"/>
    <property type="match status" value="1"/>
</dbReference>
<evidence type="ECO:0000256" key="2">
    <source>
        <dbReference type="ARBA" id="ARBA00022448"/>
    </source>
</evidence>
<evidence type="ECO:0000256" key="1">
    <source>
        <dbReference type="ARBA" id="ARBA00004651"/>
    </source>
</evidence>
<dbReference type="InterPro" id="IPR001851">
    <property type="entry name" value="ABC_transp_permease"/>
</dbReference>
<evidence type="ECO:0000256" key="3">
    <source>
        <dbReference type="ARBA" id="ARBA00022475"/>
    </source>
</evidence>
<organism evidence="10 11">
    <name type="scientific">Afipia clevelandensis ATCC 49720</name>
    <dbReference type="NCBI Taxonomy" id="883079"/>
    <lineage>
        <taxon>Bacteria</taxon>
        <taxon>Pseudomonadati</taxon>
        <taxon>Pseudomonadota</taxon>
        <taxon>Alphaproteobacteria</taxon>
        <taxon>Hyphomicrobiales</taxon>
        <taxon>Nitrobacteraceae</taxon>
        <taxon>Afipia</taxon>
    </lineage>
</organism>
<dbReference type="PATRIC" id="fig|883079.3.peg.4150"/>
<keyword evidence="5" id="KW-0029">Amino-acid transport</keyword>
<dbReference type="OrthoDB" id="9807115at2"/>
<feature type="transmembrane region" description="Helical" evidence="9">
    <location>
        <begin position="60"/>
        <end position="83"/>
    </location>
</feature>
<sequence length="292" mass="31051">MQIFLIQILNGIQLSMLVFLLAVGLTLIFGLMDTLNLAHGAFFTIGAYFGLVVANATHTFWLALLIGPLLPFALGFILQYFVLQPLAQRGRSTHLDLALLTFGLLFATAGAVEYIYGSAFYSIALPDVLKGRVALLGMEYPVYRLFIIGIGLLVAVALTLLIDRTLIGAILRAGVDNREMVTALGININVVFGLVFGLGSALAGLAGIVAAPVMSIYSNMGIGIVVTTFVVVVVGGLGNLRGSFYAALIVGMTDTFAQAFLPEVELFAIYALLIVVMIFRPRGLFGVAGRVA</sequence>
<keyword evidence="4 9" id="KW-0812">Transmembrane</keyword>
<dbReference type="InterPro" id="IPR052157">
    <property type="entry name" value="BCAA_transport_permease"/>
</dbReference>
<comment type="subcellular location">
    <subcellularLocation>
        <location evidence="1">Cell membrane</location>
        <topology evidence="1">Multi-pass membrane protein</topology>
    </subcellularLocation>
</comment>
<proteinExistence type="inferred from homology"/>
<dbReference type="RefSeq" id="WP_002714934.1">
    <property type="nucleotide sequence ID" value="NZ_KB375281.1"/>
</dbReference>
<dbReference type="PANTHER" id="PTHR11795:SF442">
    <property type="entry name" value="ABC TRANSPORTER ATP-BINDING PROTEIN"/>
    <property type="match status" value="1"/>
</dbReference>
<evidence type="ECO:0000256" key="8">
    <source>
        <dbReference type="ARBA" id="ARBA00037998"/>
    </source>
</evidence>
<dbReference type="GO" id="GO:0022857">
    <property type="term" value="F:transmembrane transporter activity"/>
    <property type="evidence" value="ECO:0007669"/>
    <property type="project" value="InterPro"/>
</dbReference>
<dbReference type="PANTHER" id="PTHR11795">
    <property type="entry name" value="BRANCHED-CHAIN AMINO ACID TRANSPORT SYSTEM PERMEASE PROTEIN LIVH"/>
    <property type="match status" value="1"/>
</dbReference>
<comment type="similarity">
    <text evidence="8">Belongs to the binding-protein-dependent transport system permease family. LivHM subfamily.</text>
</comment>
<name>K8NND8_9BRAD</name>
<dbReference type="AlphaFoldDB" id="K8NND8"/>
<keyword evidence="6 9" id="KW-1133">Transmembrane helix</keyword>
<feature type="transmembrane region" description="Helical" evidence="9">
    <location>
        <begin position="183"/>
        <end position="210"/>
    </location>
</feature>
<evidence type="ECO:0000256" key="7">
    <source>
        <dbReference type="ARBA" id="ARBA00023136"/>
    </source>
</evidence>
<evidence type="ECO:0008006" key="12">
    <source>
        <dbReference type="Google" id="ProtNLM"/>
    </source>
</evidence>
<feature type="transmembrane region" description="Helical" evidence="9">
    <location>
        <begin position="267"/>
        <end position="288"/>
    </location>
</feature>